<dbReference type="SUPFAM" id="SSF48179">
    <property type="entry name" value="6-phosphogluconate dehydrogenase C-terminal domain-like"/>
    <property type="match status" value="1"/>
</dbReference>
<dbReference type="PANTHER" id="PTHR11645:SF0">
    <property type="entry name" value="PYRROLINE-5-CARBOXYLATE REDUCTASE 3"/>
    <property type="match status" value="1"/>
</dbReference>
<comment type="function">
    <text evidence="4">Catalyzes the reduction of 1-pyrroline-5-carboxylate (PCA) to L-proline.</text>
</comment>
<name>A0ABS9D5Z4_9ALTE</name>
<reference evidence="9 10" key="1">
    <citation type="submission" date="2022-01" db="EMBL/GenBank/DDBJ databases">
        <title>Paraglaciecola sp. G1-23.</title>
        <authorList>
            <person name="Jin M.S."/>
            <person name="Han D.M."/>
            <person name="Kim H.M."/>
            <person name="Jeon C.O."/>
        </authorList>
    </citation>
    <scope>NUCLEOTIDE SEQUENCE [LARGE SCALE GENOMIC DNA]</scope>
    <source>
        <strain evidence="9 10">G1-23</strain>
    </source>
</reference>
<dbReference type="GO" id="GO:0004735">
    <property type="term" value="F:pyrroline-5-carboxylate reductase activity"/>
    <property type="evidence" value="ECO:0007669"/>
    <property type="project" value="UniProtKB-EC"/>
</dbReference>
<dbReference type="Pfam" id="PF03807">
    <property type="entry name" value="F420_oxidored"/>
    <property type="match status" value="1"/>
</dbReference>
<dbReference type="InterPro" id="IPR008927">
    <property type="entry name" value="6-PGluconate_DH-like_C_sf"/>
</dbReference>
<dbReference type="InterPro" id="IPR000304">
    <property type="entry name" value="Pyrroline-COOH_reductase"/>
</dbReference>
<comment type="pathway">
    <text evidence="4 6">Amino-acid biosynthesis; L-proline biosynthesis; L-proline from L-glutamate 5-semialdehyde: step 1/1.</text>
</comment>
<evidence type="ECO:0000256" key="4">
    <source>
        <dbReference type="HAMAP-Rule" id="MF_01925"/>
    </source>
</evidence>
<evidence type="ECO:0000256" key="1">
    <source>
        <dbReference type="ARBA" id="ARBA00005525"/>
    </source>
</evidence>
<dbReference type="InterPro" id="IPR029036">
    <property type="entry name" value="P5CR_dimer"/>
</dbReference>
<dbReference type="Gene3D" id="3.40.50.720">
    <property type="entry name" value="NAD(P)-binding Rossmann-like Domain"/>
    <property type="match status" value="1"/>
</dbReference>
<dbReference type="Gene3D" id="1.10.3730.10">
    <property type="entry name" value="ProC C-terminal domain-like"/>
    <property type="match status" value="1"/>
</dbReference>
<dbReference type="PROSITE" id="PS00521">
    <property type="entry name" value="P5CR"/>
    <property type="match status" value="1"/>
</dbReference>
<feature type="domain" description="Pyrroline-5-carboxylate reductase catalytic N-terminal" evidence="7">
    <location>
        <begin position="5"/>
        <end position="100"/>
    </location>
</feature>
<keyword evidence="10" id="KW-1185">Reference proteome</keyword>
<dbReference type="InterPro" id="IPR053790">
    <property type="entry name" value="P5CR-like_CS"/>
</dbReference>
<keyword evidence="4 6" id="KW-0641">Proline biosynthesis</keyword>
<comment type="subcellular location">
    <subcellularLocation>
        <location evidence="4">Cytoplasm</location>
    </subcellularLocation>
</comment>
<dbReference type="EC" id="1.5.1.2" evidence="4 5"/>
<dbReference type="InterPro" id="IPR028939">
    <property type="entry name" value="P5C_Rdtase_cat_N"/>
</dbReference>
<evidence type="ECO:0000256" key="5">
    <source>
        <dbReference type="NCBIfam" id="TIGR00112"/>
    </source>
</evidence>
<protein>
    <recommendedName>
        <fullName evidence="4 5">Pyrroline-5-carboxylate reductase</fullName>
        <shortName evidence="4">P5C reductase</shortName>
        <shortName evidence="4">P5CR</shortName>
        <ecNumber evidence="4 5">1.5.1.2</ecNumber>
    </recommendedName>
    <alternativeName>
        <fullName evidence="4">PCA reductase</fullName>
    </alternativeName>
</protein>
<evidence type="ECO:0000256" key="2">
    <source>
        <dbReference type="ARBA" id="ARBA00022857"/>
    </source>
</evidence>
<comment type="similarity">
    <text evidence="1 4 6">Belongs to the pyrroline-5-carboxylate reductase family.</text>
</comment>
<dbReference type="PANTHER" id="PTHR11645">
    <property type="entry name" value="PYRROLINE-5-CARBOXYLATE REDUCTASE"/>
    <property type="match status" value="1"/>
</dbReference>
<evidence type="ECO:0000313" key="9">
    <source>
        <dbReference type="EMBL" id="MCF2948372.1"/>
    </source>
</evidence>
<evidence type="ECO:0000313" key="10">
    <source>
        <dbReference type="Proteomes" id="UP001521137"/>
    </source>
</evidence>
<comment type="catalytic activity">
    <reaction evidence="4 6">
        <text>L-proline + NADP(+) = (S)-1-pyrroline-5-carboxylate + NADPH + 2 H(+)</text>
        <dbReference type="Rhea" id="RHEA:14109"/>
        <dbReference type="ChEBI" id="CHEBI:15378"/>
        <dbReference type="ChEBI" id="CHEBI:17388"/>
        <dbReference type="ChEBI" id="CHEBI:57783"/>
        <dbReference type="ChEBI" id="CHEBI:58349"/>
        <dbReference type="ChEBI" id="CHEBI:60039"/>
        <dbReference type="EC" id="1.5.1.2"/>
    </reaction>
</comment>
<keyword evidence="4" id="KW-0963">Cytoplasm</keyword>
<gene>
    <name evidence="4 9" type="primary">proC</name>
    <name evidence="9" type="ORF">L0668_09660</name>
</gene>
<proteinExistence type="inferred from homology"/>
<keyword evidence="4 6" id="KW-0028">Amino-acid biosynthesis</keyword>
<dbReference type="Pfam" id="PF14748">
    <property type="entry name" value="P5CR_dimer"/>
    <property type="match status" value="1"/>
</dbReference>
<dbReference type="NCBIfam" id="TIGR00112">
    <property type="entry name" value="proC"/>
    <property type="match status" value="1"/>
</dbReference>
<evidence type="ECO:0000256" key="3">
    <source>
        <dbReference type="ARBA" id="ARBA00023002"/>
    </source>
</evidence>
<evidence type="ECO:0000259" key="7">
    <source>
        <dbReference type="Pfam" id="PF03807"/>
    </source>
</evidence>
<organism evidence="9 10">
    <name type="scientific">Paraglaciecola algarum</name>
    <dbReference type="NCBI Taxonomy" id="3050085"/>
    <lineage>
        <taxon>Bacteria</taxon>
        <taxon>Pseudomonadati</taxon>
        <taxon>Pseudomonadota</taxon>
        <taxon>Gammaproteobacteria</taxon>
        <taxon>Alteromonadales</taxon>
        <taxon>Alteromonadaceae</taxon>
        <taxon>Paraglaciecola</taxon>
    </lineage>
</organism>
<dbReference type="PIRSF" id="PIRSF000193">
    <property type="entry name" value="Pyrrol-5-carb_rd"/>
    <property type="match status" value="1"/>
</dbReference>
<dbReference type="Proteomes" id="UP001521137">
    <property type="component" value="Unassembled WGS sequence"/>
</dbReference>
<keyword evidence="2 4" id="KW-0521">NADP</keyword>
<comment type="caution">
    <text evidence="9">The sequence shown here is derived from an EMBL/GenBank/DDBJ whole genome shotgun (WGS) entry which is preliminary data.</text>
</comment>
<evidence type="ECO:0000256" key="6">
    <source>
        <dbReference type="RuleBase" id="RU003903"/>
    </source>
</evidence>
<keyword evidence="3 4" id="KW-0560">Oxidoreductase</keyword>
<dbReference type="EMBL" id="JAKGAS010000004">
    <property type="protein sequence ID" value="MCF2948372.1"/>
    <property type="molecule type" value="Genomic_DNA"/>
</dbReference>
<accession>A0ABS9D5Z4</accession>
<comment type="catalytic activity">
    <reaction evidence="4">
        <text>L-proline + NAD(+) = (S)-1-pyrroline-5-carboxylate + NADH + 2 H(+)</text>
        <dbReference type="Rhea" id="RHEA:14105"/>
        <dbReference type="ChEBI" id="CHEBI:15378"/>
        <dbReference type="ChEBI" id="CHEBI:17388"/>
        <dbReference type="ChEBI" id="CHEBI:57540"/>
        <dbReference type="ChEBI" id="CHEBI:57945"/>
        <dbReference type="ChEBI" id="CHEBI:60039"/>
        <dbReference type="EC" id="1.5.1.2"/>
    </reaction>
</comment>
<dbReference type="HAMAP" id="MF_01925">
    <property type="entry name" value="P5C_reductase"/>
    <property type="match status" value="1"/>
</dbReference>
<feature type="domain" description="Pyrroline-5-carboxylate reductase dimerisation" evidence="8">
    <location>
        <begin position="169"/>
        <end position="274"/>
    </location>
</feature>
<dbReference type="RefSeq" id="WP_235312111.1">
    <property type="nucleotide sequence ID" value="NZ_JAKGAS010000004.1"/>
</dbReference>
<evidence type="ECO:0000259" key="8">
    <source>
        <dbReference type="Pfam" id="PF14748"/>
    </source>
</evidence>
<sequence length="278" mass="29588">MQHRKIGFIGAGNMSKSIISGLIANGYPADLIMASNPSTGKLDVLQQNFAIQTTQDNNQATEFADVIVLAVKPQLMQQVCADLAKHVDLTNKLFVSIAAGIPAGRLQQMLSGSASAQDIAVIRTMPNTPSALGKGMTGLYAAANITAEDKTFAGDLMSQVGEIAWVEKESMIDAVIAAAGSSPAYFFLFLEAMQKEAENLGFNKNTARLLVQQSMLGAAEMVCHNPSLELSELRTQVTSKGGTTAKAIESFQQQNLESVVANAMQAAVKRAQEMAELF</sequence>
<dbReference type="SUPFAM" id="SSF51735">
    <property type="entry name" value="NAD(P)-binding Rossmann-fold domains"/>
    <property type="match status" value="1"/>
</dbReference>
<dbReference type="InterPro" id="IPR036291">
    <property type="entry name" value="NAD(P)-bd_dom_sf"/>
</dbReference>